<evidence type="ECO:0000313" key="2">
    <source>
        <dbReference type="EMBL" id="PRZ46150.1"/>
    </source>
</evidence>
<dbReference type="InterPro" id="IPR036457">
    <property type="entry name" value="PPM-type-like_dom_sf"/>
</dbReference>
<dbReference type="Gene3D" id="3.60.40.10">
    <property type="entry name" value="PPM-type phosphatase domain"/>
    <property type="match status" value="1"/>
</dbReference>
<dbReference type="CDD" id="cd00143">
    <property type="entry name" value="PP2Cc"/>
    <property type="match status" value="1"/>
</dbReference>
<accession>A0A2T1AC17</accession>
<dbReference type="SMART" id="SM00331">
    <property type="entry name" value="PP2C_SIG"/>
    <property type="match status" value="1"/>
</dbReference>
<name>A0A2T1AC17_TRISK</name>
<feature type="domain" description="PPM-type phosphatase" evidence="1">
    <location>
        <begin position="13"/>
        <end position="245"/>
    </location>
</feature>
<dbReference type="InterPro" id="IPR015655">
    <property type="entry name" value="PP2C"/>
</dbReference>
<reference evidence="2 3" key="1">
    <citation type="submission" date="2018-03" db="EMBL/GenBank/DDBJ databases">
        <title>Genomic Encyclopedia of Archaeal and Bacterial Type Strains, Phase II (KMG-II): from individual species to whole genera.</title>
        <authorList>
            <person name="Goeker M."/>
        </authorList>
    </citation>
    <scope>NUCLEOTIDE SEQUENCE [LARGE SCALE GENOMIC DNA]</scope>
    <source>
        <strain evidence="2 3">DSM 25328</strain>
    </source>
</reference>
<dbReference type="GO" id="GO:0004722">
    <property type="term" value="F:protein serine/threonine phosphatase activity"/>
    <property type="evidence" value="ECO:0007669"/>
    <property type="project" value="InterPro"/>
</dbReference>
<dbReference type="PROSITE" id="PS51746">
    <property type="entry name" value="PPM_2"/>
    <property type="match status" value="1"/>
</dbReference>
<dbReference type="Proteomes" id="UP000237718">
    <property type="component" value="Unassembled WGS sequence"/>
</dbReference>
<dbReference type="EMBL" id="PVUF01000011">
    <property type="protein sequence ID" value="PRZ46150.1"/>
    <property type="molecule type" value="Genomic_DNA"/>
</dbReference>
<dbReference type="SMART" id="SM00332">
    <property type="entry name" value="PP2Cc"/>
    <property type="match status" value="1"/>
</dbReference>
<dbReference type="AlphaFoldDB" id="A0A2T1AC17"/>
<dbReference type="RefSeq" id="WP_106164647.1">
    <property type="nucleotide sequence ID" value="NZ_PVUF01000011.1"/>
</dbReference>
<dbReference type="OrthoDB" id="9801841at2"/>
<comment type="caution">
    <text evidence="2">The sequence shown here is derived from an EMBL/GenBank/DDBJ whole genome shotgun (WGS) entry which is preliminary data.</text>
</comment>
<gene>
    <name evidence="2" type="ORF">CLV89_11141</name>
</gene>
<evidence type="ECO:0000259" key="1">
    <source>
        <dbReference type="PROSITE" id="PS51746"/>
    </source>
</evidence>
<dbReference type="Pfam" id="PF00481">
    <property type="entry name" value="PP2C"/>
    <property type="match status" value="1"/>
</dbReference>
<organism evidence="2 3">
    <name type="scientific">Tritonibacter scottomollicae</name>
    <name type="common">Epibacterium scottomollicae</name>
    <dbReference type="NCBI Taxonomy" id="483013"/>
    <lineage>
        <taxon>Bacteria</taxon>
        <taxon>Pseudomonadati</taxon>
        <taxon>Pseudomonadota</taxon>
        <taxon>Alphaproteobacteria</taxon>
        <taxon>Rhodobacterales</taxon>
        <taxon>Paracoccaceae</taxon>
        <taxon>Tritonibacter</taxon>
    </lineage>
</organism>
<proteinExistence type="predicted"/>
<evidence type="ECO:0000313" key="3">
    <source>
        <dbReference type="Proteomes" id="UP000237718"/>
    </source>
</evidence>
<dbReference type="InterPro" id="IPR001932">
    <property type="entry name" value="PPM-type_phosphatase-like_dom"/>
</dbReference>
<protein>
    <submittedName>
        <fullName evidence="2">Serine/threonine protein phosphatase PrpC</fullName>
    </submittedName>
</protein>
<dbReference type="SUPFAM" id="SSF81606">
    <property type="entry name" value="PP2C-like"/>
    <property type="match status" value="1"/>
</dbReference>
<dbReference type="PANTHER" id="PTHR47992">
    <property type="entry name" value="PROTEIN PHOSPHATASE"/>
    <property type="match status" value="1"/>
</dbReference>
<sequence>MIAHFRNGVFAFETGLATDRGCRREINEDSLIARPDFGIWAVADGMGGHAAGDFASAAIAEELDSIGVPVSHADLQARLMDRLIRANDAIRRRAEAQDSRATIGSTVVALLAQEAEWSVVWSGDSRAYLMRGGQLVQQSRDHSELRALIDAGQISEDEAKDFPRKNVITRAIGVTPRPQCDIVSGELLPGDRFLLCSDGLCEHLEDAEIAAILAERPPQDACDALIAEVLARGARDNVTIIVVACSPDFFDEVTRPSVRSE</sequence>